<feature type="transmembrane region" description="Helical" evidence="13">
    <location>
        <begin position="214"/>
        <end position="233"/>
    </location>
</feature>
<dbReference type="InterPro" id="IPR000725">
    <property type="entry name" value="Olfact_rcpt"/>
</dbReference>
<keyword evidence="16" id="KW-1185">Reference proteome</keyword>
<keyword evidence="8 13" id="KW-0472">Membrane</keyword>
<keyword evidence="5" id="KW-0552">Olfaction</keyword>
<evidence type="ECO:0000256" key="5">
    <source>
        <dbReference type="ARBA" id="ARBA00022725"/>
    </source>
</evidence>
<proteinExistence type="predicted"/>
<keyword evidence="4 13" id="KW-0812">Transmembrane</keyword>
<evidence type="ECO:0000256" key="8">
    <source>
        <dbReference type="ARBA" id="ARBA00023136"/>
    </source>
</evidence>
<dbReference type="PANTHER" id="PTHR26450:SF87">
    <property type="entry name" value="OLFACTORY RECEPTOR 51F2"/>
    <property type="match status" value="1"/>
</dbReference>
<feature type="transmembrane region" description="Helical" evidence="13">
    <location>
        <begin position="33"/>
        <end position="58"/>
    </location>
</feature>
<dbReference type="Ensembl" id="ENSPMGT00000025364.1">
    <property type="protein sequence ID" value="ENSPMGP00000023807.1"/>
    <property type="gene ID" value="ENSPMGG00000019246.1"/>
</dbReference>
<dbReference type="Pfam" id="PF13853">
    <property type="entry name" value="7tm_4"/>
    <property type="match status" value="1"/>
</dbReference>
<dbReference type="FunFam" id="1.20.1070.10:FF:000024">
    <property type="entry name" value="Olfactory receptor"/>
    <property type="match status" value="1"/>
</dbReference>
<protein>
    <recommendedName>
        <fullName evidence="14">G-protein coupled receptors family 1 profile domain-containing protein</fullName>
    </recommendedName>
</protein>
<dbReference type="PROSITE" id="PS50262">
    <property type="entry name" value="G_PROTEIN_RECEP_F1_2"/>
    <property type="match status" value="1"/>
</dbReference>
<dbReference type="PANTHER" id="PTHR26450">
    <property type="entry name" value="OLFACTORY RECEPTOR 56B1-RELATED"/>
    <property type="match status" value="1"/>
</dbReference>
<dbReference type="PRINTS" id="PR00245">
    <property type="entry name" value="OLFACTORYR"/>
</dbReference>
<dbReference type="AlphaFoldDB" id="A0A3B4B2K2"/>
<dbReference type="GO" id="GO:0004930">
    <property type="term" value="F:G protein-coupled receptor activity"/>
    <property type="evidence" value="ECO:0007669"/>
    <property type="project" value="UniProtKB-KW"/>
</dbReference>
<evidence type="ECO:0000256" key="7">
    <source>
        <dbReference type="ARBA" id="ARBA00023040"/>
    </source>
</evidence>
<accession>A0A3B4B2K2</accession>
<comment type="subcellular location">
    <subcellularLocation>
        <location evidence="1">Cell membrane</location>
        <topology evidence="1">Multi-pass membrane protein</topology>
    </subcellularLocation>
</comment>
<keyword evidence="6 13" id="KW-1133">Transmembrane helix</keyword>
<dbReference type="InterPro" id="IPR000276">
    <property type="entry name" value="GPCR_Rhodpsn"/>
</dbReference>
<feature type="transmembrane region" description="Helical" evidence="13">
    <location>
        <begin position="147"/>
        <end position="170"/>
    </location>
</feature>
<organism evidence="15 16">
    <name type="scientific">Periophthalmus magnuspinnatus</name>
    <dbReference type="NCBI Taxonomy" id="409849"/>
    <lineage>
        <taxon>Eukaryota</taxon>
        <taxon>Metazoa</taxon>
        <taxon>Chordata</taxon>
        <taxon>Craniata</taxon>
        <taxon>Vertebrata</taxon>
        <taxon>Euteleostomi</taxon>
        <taxon>Actinopterygii</taxon>
        <taxon>Neopterygii</taxon>
        <taxon>Teleostei</taxon>
        <taxon>Neoteleostei</taxon>
        <taxon>Acanthomorphata</taxon>
        <taxon>Gobiaria</taxon>
        <taxon>Gobiiformes</taxon>
        <taxon>Gobioidei</taxon>
        <taxon>Gobiidae</taxon>
        <taxon>Oxudercinae</taxon>
        <taxon>Periophthalmus</taxon>
    </lineage>
</organism>
<sequence length="322" mass="36587">MEFFNSALGKNISFVRPPYFIITGLTGIPHVNYYWGIVFFIYVGSMIGNISVMAVIILGNHLKSPKYIAVFNLIFTDVLNICALVPKVIDTFLFNNNVIPYRECLVYMLFTFVFLSMQSFNLVVLAIDRLIAIAAPLHYHVKVTKTFIISIIAFFWIYSLTLTLVAMGLITRLSICESVIIQSHFCDHGPIYRLGCNDLTPSHTMAGLSPTLKLWLPLFFIVVSYIFIGYTIVKISVPQERVKALKTCSAHLSLVAVYYVPFIFVYRFGSKIPTNARVMSLSINAIVPPMLNPIIYVLQTKEIKDSIKKMLKLKRLSKDNLW</sequence>
<evidence type="ECO:0000256" key="11">
    <source>
        <dbReference type="ARBA" id="ARBA00023180"/>
    </source>
</evidence>
<evidence type="ECO:0000256" key="10">
    <source>
        <dbReference type="ARBA" id="ARBA00023170"/>
    </source>
</evidence>
<feature type="transmembrane region" description="Helical" evidence="13">
    <location>
        <begin position="245"/>
        <end position="266"/>
    </location>
</feature>
<dbReference type="GO" id="GO:0005886">
    <property type="term" value="C:plasma membrane"/>
    <property type="evidence" value="ECO:0007669"/>
    <property type="project" value="UniProtKB-SubCell"/>
</dbReference>
<reference evidence="15" key="1">
    <citation type="submission" date="2025-08" db="UniProtKB">
        <authorList>
            <consortium name="Ensembl"/>
        </authorList>
    </citation>
    <scope>IDENTIFICATION</scope>
</reference>
<dbReference type="InterPro" id="IPR017452">
    <property type="entry name" value="GPCR_Rhodpsn_7TM"/>
</dbReference>
<evidence type="ECO:0000256" key="9">
    <source>
        <dbReference type="ARBA" id="ARBA00023157"/>
    </source>
</evidence>
<reference evidence="15" key="2">
    <citation type="submission" date="2025-09" db="UniProtKB">
        <authorList>
            <consortium name="Ensembl"/>
        </authorList>
    </citation>
    <scope>IDENTIFICATION</scope>
</reference>
<keyword evidence="12" id="KW-0807">Transducer</keyword>
<feature type="transmembrane region" description="Helical" evidence="13">
    <location>
        <begin position="106"/>
        <end position="127"/>
    </location>
</feature>
<evidence type="ECO:0000256" key="13">
    <source>
        <dbReference type="SAM" id="Phobius"/>
    </source>
</evidence>
<evidence type="ECO:0000256" key="12">
    <source>
        <dbReference type="ARBA" id="ARBA00023224"/>
    </source>
</evidence>
<keyword evidence="10" id="KW-0675">Receptor</keyword>
<dbReference type="Gene3D" id="1.20.1070.10">
    <property type="entry name" value="Rhodopsin 7-helix transmembrane proteins"/>
    <property type="match status" value="1"/>
</dbReference>
<dbReference type="STRING" id="409849.ENSPMGP00000023807"/>
<feature type="transmembrane region" description="Helical" evidence="13">
    <location>
        <begin position="67"/>
        <end position="86"/>
    </location>
</feature>
<dbReference type="PRINTS" id="PR00237">
    <property type="entry name" value="GPCRRHODOPSN"/>
</dbReference>
<evidence type="ECO:0000256" key="4">
    <source>
        <dbReference type="ARBA" id="ARBA00022692"/>
    </source>
</evidence>
<evidence type="ECO:0000256" key="6">
    <source>
        <dbReference type="ARBA" id="ARBA00022989"/>
    </source>
</evidence>
<keyword evidence="7" id="KW-0297">G-protein coupled receptor</keyword>
<evidence type="ECO:0000256" key="3">
    <source>
        <dbReference type="ARBA" id="ARBA00022606"/>
    </source>
</evidence>
<evidence type="ECO:0000256" key="2">
    <source>
        <dbReference type="ARBA" id="ARBA00022475"/>
    </source>
</evidence>
<name>A0A3B4B2K2_9GOBI</name>
<evidence type="ECO:0000313" key="16">
    <source>
        <dbReference type="Proteomes" id="UP000261520"/>
    </source>
</evidence>
<feature type="domain" description="G-protein coupled receptors family 1 profile" evidence="14">
    <location>
        <begin position="48"/>
        <end position="296"/>
    </location>
</feature>
<evidence type="ECO:0000313" key="15">
    <source>
        <dbReference type="Ensembl" id="ENSPMGP00000023807.1"/>
    </source>
</evidence>
<keyword evidence="11" id="KW-0325">Glycoprotein</keyword>
<evidence type="ECO:0000259" key="14">
    <source>
        <dbReference type="PROSITE" id="PS50262"/>
    </source>
</evidence>
<dbReference type="GO" id="GO:0004984">
    <property type="term" value="F:olfactory receptor activity"/>
    <property type="evidence" value="ECO:0007669"/>
    <property type="project" value="InterPro"/>
</dbReference>
<dbReference type="Proteomes" id="UP000261520">
    <property type="component" value="Unplaced"/>
</dbReference>
<dbReference type="SUPFAM" id="SSF81321">
    <property type="entry name" value="Family A G protein-coupled receptor-like"/>
    <property type="match status" value="1"/>
</dbReference>
<keyword evidence="2" id="KW-1003">Cell membrane</keyword>
<keyword evidence="3" id="KW-0716">Sensory transduction</keyword>
<dbReference type="InterPro" id="IPR050402">
    <property type="entry name" value="OR51/52/56-like"/>
</dbReference>
<feature type="transmembrane region" description="Helical" evidence="13">
    <location>
        <begin position="278"/>
        <end position="298"/>
    </location>
</feature>
<evidence type="ECO:0000256" key="1">
    <source>
        <dbReference type="ARBA" id="ARBA00004651"/>
    </source>
</evidence>
<keyword evidence="9" id="KW-1015">Disulfide bond</keyword>